<dbReference type="AlphaFoldDB" id="A0AAF0U5Q3"/>
<keyword evidence="2" id="KW-1185">Reference proteome</keyword>
<organism evidence="1 2">
    <name type="scientific">Solanum verrucosum</name>
    <dbReference type="NCBI Taxonomy" id="315347"/>
    <lineage>
        <taxon>Eukaryota</taxon>
        <taxon>Viridiplantae</taxon>
        <taxon>Streptophyta</taxon>
        <taxon>Embryophyta</taxon>
        <taxon>Tracheophyta</taxon>
        <taxon>Spermatophyta</taxon>
        <taxon>Magnoliopsida</taxon>
        <taxon>eudicotyledons</taxon>
        <taxon>Gunneridae</taxon>
        <taxon>Pentapetalae</taxon>
        <taxon>asterids</taxon>
        <taxon>lamiids</taxon>
        <taxon>Solanales</taxon>
        <taxon>Solanaceae</taxon>
        <taxon>Solanoideae</taxon>
        <taxon>Solaneae</taxon>
        <taxon>Solanum</taxon>
    </lineage>
</organism>
<accession>A0AAF0U5Q3</accession>
<reference evidence="1" key="1">
    <citation type="submission" date="2023-08" db="EMBL/GenBank/DDBJ databases">
        <title>A de novo genome assembly of Solanum verrucosum Schlechtendal, a Mexican diploid species geographically isolated from the other diploid A-genome species in potato relatives.</title>
        <authorList>
            <person name="Hosaka K."/>
        </authorList>
    </citation>
    <scope>NUCLEOTIDE SEQUENCE</scope>
    <source>
        <tissue evidence="1">Young leaves</tissue>
    </source>
</reference>
<proteinExistence type="predicted"/>
<name>A0AAF0U5Q3_SOLVR</name>
<gene>
    <name evidence="1" type="ORF">MTR67_033247</name>
</gene>
<sequence length="43" mass="5084">MSLYIVEKDLHVLAPKAHHVNRVEIHVNQLELLFAFRSQVFLK</sequence>
<evidence type="ECO:0000313" key="1">
    <source>
        <dbReference type="EMBL" id="WMV39862.1"/>
    </source>
</evidence>
<evidence type="ECO:0000313" key="2">
    <source>
        <dbReference type="Proteomes" id="UP001234989"/>
    </source>
</evidence>
<dbReference type="Proteomes" id="UP001234989">
    <property type="component" value="Chromosome 7"/>
</dbReference>
<dbReference type="EMBL" id="CP133618">
    <property type="protein sequence ID" value="WMV39862.1"/>
    <property type="molecule type" value="Genomic_DNA"/>
</dbReference>
<protein>
    <submittedName>
        <fullName evidence="1">Uncharacterized protein</fullName>
    </submittedName>
</protein>